<dbReference type="InterPro" id="IPR011990">
    <property type="entry name" value="TPR-like_helical_dom_sf"/>
</dbReference>
<comment type="caution">
    <text evidence="1">The sequence shown here is derived from an EMBL/GenBank/DDBJ whole genome shotgun (WGS) entry which is preliminary data.</text>
</comment>
<evidence type="ECO:0000313" key="2">
    <source>
        <dbReference type="Proteomes" id="UP000324298"/>
    </source>
</evidence>
<protein>
    <submittedName>
        <fullName evidence="1">Tetratricopeptide repeat protein</fullName>
    </submittedName>
</protein>
<keyword evidence="2" id="KW-1185">Reference proteome</keyword>
<evidence type="ECO:0000313" key="1">
    <source>
        <dbReference type="EMBL" id="KAA0894949.1"/>
    </source>
</evidence>
<dbReference type="AlphaFoldDB" id="A0A5A9XS74"/>
<sequence>MTDSDAHKEFDNGLILFKTGSILRALGHFERSMEAQPTPLCASYYAYCMAKERGHVTKGVALCREALTQEPGNPVHYLNLARIHLLGPNKEDALKVLREGIQHAPDPELAALLAVVGVRKPPVMSFLHRDNPINKFLGILFTRLGMR</sequence>
<dbReference type="OrthoDB" id="5398227at2"/>
<proteinExistence type="predicted"/>
<dbReference type="Pfam" id="PF14559">
    <property type="entry name" value="TPR_19"/>
    <property type="match status" value="1"/>
</dbReference>
<dbReference type="EMBL" id="SRSD01000001">
    <property type="protein sequence ID" value="KAA0894949.1"/>
    <property type="molecule type" value="Genomic_DNA"/>
</dbReference>
<dbReference type="SUPFAM" id="SSF48452">
    <property type="entry name" value="TPR-like"/>
    <property type="match status" value="1"/>
</dbReference>
<dbReference type="Proteomes" id="UP000324298">
    <property type="component" value="Unassembled WGS sequence"/>
</dbReference>
<accession>A0A5A9XS74</accession>
<name>A0A5A9XS74_9BACT</name>
<gene>
    <name evidence="1" type="ORF">ET418_00045</name>
</gene>
<dbReference type="Gene3D" id="1.25.40.10">
    <property type="entry name" value="Tetratricopeptide repeat domain"/>
    <property type="match status" value="1"/>
</dbReference>
<organism evidence="1 2">
    <name type="scientific">Oryzomonas rubra</name>
    <dbReference type="NCBI Taxonomy" id="2509454"/>
    <lineage>
        <taxon>Bacteria</taxon>
        <taxon>Pseudomonadati</taxon>
        <taxon>Thermodesulfobacteriota</taxon>
        <taxon>Desulfuromonadia</taxon>
        <taxon>Geobacterales</taxon>
        <taxon>Geobacteraceae</taxon>
        <taxon>Oryzomonas</taxon>
    </lineage>
</organism>
<dbReference type="RefSeq" id="WP_149305534.1">
    <property type="nucleotide sequence ID" value="NZ_SRSD01000001.1"/>
</dbReference>
<reference evidence="1 2" key="1">
    <citation type="submission" date="2019-04" db="EMBL/GenBank/DDBJ databases">
        <title>Geobacter ruber sp. nov., ferric-reducing bacteria isolated from paddy soil.</title>
        <authorList>
            <person name="Xu Z."/>
            <person name="Masuda Y."/>
            <person name="Itoh H."/>
            <person name="Senoo K."/>
        </authorList>
    </citation>
    <scope>NUCLEOTIDE SEQUENCE [LARGE SCALE GENOMIC DNA]</scope>
    <source>
        <strain evidence="1 2">Red88</strain>
    </source>
</reference>